<dbReference type="Proteomes" id="UP001501509">
    <property type="component" value="Unassembled WGS sequence"/>
</dbReference>
<comment type="caution">
    <text evidence="3">The sequence shown here is derived from an EMBL/GenBank/DDBJ whole genome shotgun (WGS) entry which is preliminary data.</text>
</comment>
<protein>
    <recommendedName>
        <fullName evidence="5">DUF4190 domain-containing protein</fullName>
    </recommendedName>
</protein>
<evidence type="ECO:0008006" key="5">
    <source>
        <dbReference type="Google" id="ProtNLM"/>
    </source>
</evidence>
<keyword evidence="4" id="KW-1185">Reference proteome</keyword>
<reference evidence="4" key="1">
    <citation type="journal article" date="2019" name="Int. J. Syst. Evol. Microbiol.">
        <title>The Global Catalogue of Microorganisms (GCM) 10K type strain sequencing project: providing services to taxonomists for standard genome sequencing and annotation.</title>
        <authorList>
            <consortium name="The Broad Institute Genomics Platform"/>
            <consortium name="The Broad Institute Genome Sequencing Center for Infectious Disease"/>
            <person name="Wu L."/>
            <person name="Ma J."/>
        </authorList>
    </citation>
    <scope>NUCLEOTIDE SEQUENCE [LARGE SCALE GENOMIC DNA]</scope>
    <source>
        <strain evidence="4">JCM 6833</strain>
    </source>
</reference>
<dbReference type="RefSeq" id="WP_344547252.1">
    <property type="nucleotide sequence ID" value="NZ_BAAATD010000013.1"/>
</dbReference>
<evidence type="ECO:0000313" key="3">
    <source>
        <dbReference type="EMBL" id="GAA2627006.1"/>
    </source>
</evidence>
<feature type="transmembrane region" description="Helical" evidence="2">
    <location>
        <begin position="62"/>
        <end position="81"/>
    </location>
</feature>
<evidence type="ECO:0000313" key="4">
    <source>
        <dbReference type="Proteomes" id="UP001501509"/>
    </source>
</evidence>
<feature type="transmembrane region" description="Helical" evidence="2">
    <location>
        <begin position="93"/>
        <end position="117"/>
    </location>
</feature>
<organism evidence="3 4">
    <name type="scientific">Actinomadura fulvescens</name>
    <dbReference type="NCBI Taxonomy" id="46160"/>
    <lineage>
        <taxon>Bacteria</taxon>
        <taxon>Bacillati</taxon>
        <taxon>Actinomycetota</taxon>
        <taxon>Actinomycetes</taxon>
        <taxon>Streptosporangiales</taxon>
        <taxon>Thermomonosporaceae</taxon>
        <taxon>Actinomadura</taxon>
    </lineage>
</organism>
<keyword evidence="2" id="KW-0472">Membrane</keyword>
<evidence type="ECO:0000256" key="1">
    <source>
        <dbReference type="SAM" id="MobiDB-lite"/>
    </source>
</evidence>
<dbReference type="EMBL" id="BAAATD010000013">
    <property type="protein sequence ID" value="GAA2627006.1"/>
    <property type="molecule type" value="Genomic_DNA"/>
</dbReference>
<feature type="transmembrane region" description="Helical" evidence="2">
    <location>
        <begin position="30"/>
        <end position="50"/>
    </location>
</feature>
<feature type="region of interest" description="Disordered" evidence="1">
    <location>
        <begin position="1"/>
        <end position="27"/>
    </location>
</feature>
<keyword evidence="2" id="KW-1133">Transmembrane helix</keyword>
<evidence type="ECO:0000256" key="2">
    <source>
        <dbReference type="SAM" id="Phobius"/>
    </source>
</evidence>
<sequence>MATERHPRSQPHPAPSDPDRSPVTEQHEPGLGRIAITWAGFCGGFAAVLLGSDLSDPLHRNLVAVILLIGFMGAAAIGAIMRRNSPDGVPAGMNATVCAVAVGLVVLPSGGILWAIFTP</sequence>
<feature type="compositionally biased region" description="Basic and acidic residues" evidence="1">
    <location>
        <begin position="17"/>
        <end position="27"/>
    </location>
</feature>
<keyword evidence="2" id="KW-0812">Transmembrane</keyword>
<gene>
    <name evidence="3" type="ORF">GCM10010411_75070</name>
</gene>
<accession>A0ABP6CSM4</accession>
<name>A0ABP6CSM4_9ACTN</name>
<proteinExistence type="predicted"/>